<sequence length="159" mass="17839">DPDPGRLRRLADRHHPVGRRRRLRAHEQRPLLRAHRHRGQRPPAGSHLAPHPLAARDRDRRRGVVPVLPRDGLPCPRRPGSGGREGRDVLCRLPDRALPGGHERRPGRVRRGQVRARLRGQHRGGTPQRRQPCCRPGPRRHSPGRLGAAAGAADNGQRL</sequence>
<feature type="compositionally biased region" description="Basic residues" evidence="1">
    <location>
        <begin position="107"/>
        <end position="122"/>
    </location>
</feature>
<gene>
    <name evidence="2" type="ORF">AVDCRST_MAG34-504</name>
</gene>
<dbReference type="AlphaFoldDB" id="A0A6J4LKX7"/>
<feature type="non-terminal residue" evidence="2">
    <location>
        <position position="159"/>
    </location>
</feature>
<proteinExistence type="predicted"/>
<feature type="compositionally biased region" description="Basic and acidic residues" evidence="1">
    <location>
        <begin position="84"/>
        <end position="106"/>
    </location>
</feature>
<protein>
    <submittedName>
        <fullName evidence="2">Putative 4-hydroxybenzoyl-CoA thioesterase</fullName>
    </submittedName>
</protein>
<organism evidence="2">
    <name type="scientific">uncultured Nocardioidaceae bacterium</name>
    <dbReference type="NCBI Taxonomy" id="253824"/>
    <lineage>
        <taxon>Bacteria</taxon>
        <taxon>Bacillati</taxon>
        <taxon>Actinomycetota</taxon>
        <taxon>Actinomycetes</taxon>
        <taxon>Propionibacteriales</taxon>
        <taxon>Nocardioidaceae</taxon>
        <taxon>environmental samples</taxon>
    </lineage>
</organism>
<name>A0A6J4LKX7_9ACTN</name>
<feature type="compositionally biased region" description="Basic and acidic residues" evidence="1">
    <location>
        <begin position="1"/>
        <end position="15"/>
    </location>
</feature>
<feature type="region of interest" description="Disordered" evidence="1">
    <location>
        <begin position="1"/>
        <end position="159"/>
    </location>
</feature>
<feature type="non-terminal residue" evidence="2">
    <location>
        <position position="1"/>
    </location>
</feature>
<dbReference type="EMBL" id="CADCUI010000008">
    <property type="protein sequence ID" value="CAA9331785.1"/>
    <property type="molecule type" value="Genomic_DNA"/>
</dbReference>
<feature type="compositionally biased region" description="Low complexity" evidence="1">
    <location>
        <begin position="127"/>
        <end position="136"/>
    </location>
</feature>
<feature type="compositionally biased region" description="Low complexity" evidence="1">
    <location>
        <begin position="64"/>
        <end position="79"/>
    </location>
</feature>
<accession>A0A6J4LKX7</accession>
<evidence type="ECO:0000256" key="1">
    <source>
        <dbReference type="SAM" id="MobiDB-lite"/>
    </source>
</evidence>
<evidence type="ECO:0000313" key="2">
    <source>
        <dbReference type="EMBL" id="CAA9331785.1"/>
    </source>
</evidence>
<reference evidence="2" key="1">
    <citation type="submission" date="2020-02" db="EMBL/GenBank/DDBJ databases">
        <authorList>
            <person name="Meier V. D."/>
        </authorList>
    </citation>
    <scope>NUCLEOTIDE SEQUENCE</scope>
    <source>
        <strain evidence="2">AVDCRST_MAG34</strain>
    </source>
</reference>